<dbReference type="RefSeq" id="WP_230841095.1">
    <property type="nucleotide sequence ID" value="NZ_CP063845.1"/>
</dbReference>
<keyword evidence="5" id="KW-1185">Reference proteome</keyword>
<dbReference type="SUPFAM" id="SSF48613">
    <property type="entry name" value="Heme oxygenase-like"/>
    <property type="match status" value="1"/>
</dbReference>
<evidence type="ECO:0000256" key="3">
    <source>
        <dbReference type="ARBA" id="ARBA00023004"/>
    </source>
</evidence>
<evidence type="ECO:0000313" key="5">
    <source>
        <dbReference type="Proteomes" id="UP001054846"/>
    </source>
</evidence>
<dbReference type="InterPro" id="IPR002051">
    <property type="entry name" value="Haem_Oase"/>
</dbReference>
<evidence type="ECO:0000313" key="4">
    <source>
        <dbReference type="EMBL" id="UFP94038.1"/>
    </source>
</evidence>
<gene>
    <name evidence="4" type="ORF">ISF26_20085</name>
</gene>
<protein>
    <submittedName>
        <fullName evidence="4">Heme oxygenase (Biliverdin-producing)</fullName>
    </submittedName>
</protein>
<dbReference type="CDD" id="cd19165">
    <property type="entry name" value="HemeO"/>
    <property type="match status" value="1"/>
</dbReference>
<organism evidence="4 5">
    <name type="scientific">Gloeobacter morelensis MG652769</name>
    <dbReference type="NCBI Taxonomy" id="2781736"/>
    <lineage>
        <taxon>Bacteria</taxon>
        <taxon>Bacillati</taxon>
        <taxon>Cyanobacteriota</taxon>
        <taxon>Cyanophyceae</taxon>
        <taxon>Gloeobacterales</taxon>
        <taxon>Gloeobacteraceae</taxon>
        <taxon>Gloeobacter</taxon>
        <taxon>Gloeobacter morelensis</taxon>
    </lineage>
</organism>
<dbReference type="EMBL" id="CP063845">
    <property type="protein sequence ID" value="UFP94038.1"/>
    <property type="molecule type" value="Genomic_DNA"/>
</dbReference>
<accession>A0ABY3PKH2</accession>
<keyword evidence="3" id="KW-0408">Iron</keyword>
<keyword evidence="1" id="KW-0349">Heme</keyword>
<dbReference type="PANTHER" id="PTHR10720">
    <property type="entry name" value="HEME OXYGENASE"/>
    <property type="match status" value="1"/>
</dbReference>
<sequence length="238" mass="26973">MEPLSVMLREGTRQAHTMAENVGFVKCFLKGTVERSSYRQLMANFYFIYGALEDALEAHRDHPVLRGLYYPELYRRASIETDLRYYYGPGWADQVRPSAAAERYVERIRTVARTEPALLVSHSYTRYLGDLSGGQVLKEIAQRAMGLGNGTGTAFYDFEAIADARVFKAGYRAALDTLPVDGPLAGRITEEAIEAFRYNMRLFEELEGSLIRAIGQMVFNSLTRRRSRQSREVVTASE</sequence>
<keyword evidence="2" id="KW-0479">Metal-binding</keyword>
<dbReference type="PANTHER" id="PTHR10720:SF0">
    <property type="entry name" value="HEME OXYGENASE"/>
    <property type="match status" value="1"/>
</dbReference>
<evidence type="ECO:0000256" key="2">
    <source>
        <dbReference type="ARBA" id="ARBA00022723"/>
    </source>
</evidence>
<dbReference type="InterPro" id="IPR016084">
    <property type="entry name" value="Haem_Oase-like_multi-hlx"/>
</dbReference>
<dbReference type="Gene3D" id="1.20.910.10">
    <property type="entry name" value="Heme oxygenase-like"/>
    <property type="match status" value="1"/>
</dbReference>
<dbReference type="Pfam" id="PF01126">
    <property type="entry name" value="Heme_oxygenase"/>
    <property type="match status" value="1"/>
</dbReference>
<evidence type="ECO:0000256" key="1">
    <source>
        <dbReference type="ARBA" id="ARBA00022617"/>
    </source>
</evidence>
<dbReference type="PIRSF" id="PIRSF000343">
    <property type="entry name" value="Haem_Oase"/>
    <property type="match status" value="1"/>
</dbReference>
<reference evidence="4 5" key="1">
    <citation type="journal article" date="2021" name="Genome Biol. Evol.">
        <title>Complete Genome Sequencing of a Novel Gloeobacter Species from a Waterfall Cave in Mexico.</title>
        <authorList>
            <person name="Saw J.H."/>
            <person name="Cardona T."/>
            <person name="Montejano G."/>
        </authorList>
    </citation>
    <scope>NUCLEOTIDE SEQUENCE [LARGE SCALE GENOMIC DNA]</scope>
    <source>
        <strain evidence="4">MG652769</strain>
    </source>
</reference>
<name>A0ABY3PKH2_9CYAN</name>
<dbReference type="InterPro" id="IPR016053">
    <property type="entry name" value="Haem_Oase-like"/>
</dbReference>
<proteinExistence type="predicted"/>
<dbReference type="Proteomes" id="UP001054846">
    <property type="component" value="Chromosome"/>
</dbReference>
<dbReference type="PRINTS" id="PR00088">
    <property type="entry name" value="HAEMOXYGNASE"/>
</dbReference>